<dbReference type="Gene3D" id="1.10.10.60">
    <property type="entry name" value="Homeodomain-like"/>
    <property type="match status" value="1"/>
</dbReference>
<dbReference type="InterPro" id="IPR001387">
    <property type="entry name" value="Cro/C1-type_HTH"/>
</dbReference>
<dbReference type="InterPro" id="IPR051054">
    <property type="entry name" value="SorC_transcr_regulators"/>
</dbReference>
<keyword evidence="2" id="KW-0805">Transcription regulation</keyword>
<dbReference type="PANTHER" id="PTHR34294:SF1">
    <property type="entry name" value="TRANSCRIPTIONAL REGULATOR LSRR"/>
    <property type="match status" value="1"/>
</dbReference>
<dbReference type="InterPro" id="IPR037171">
    <property type="entry name" value="NagB/RpiA_transferase-like"/>
</dbReference>
<gene>
    <name evidence="6" type="ORF">E4U03_07450</name>
</gene>
<comment type="similarity">
    <text evidence="1">Belongs to the SorC transcriptional regulatory family.</text>
</comment>
<dbReference type="Pfam" id="PF04198">
    <property type="entry name" value="Sugar-bind"/>
    <property type="match status" value="1"/>
</dbReference>
<feature type="domain" description="HTH cro/C1-type" evidence="5">
    <location>
        <begin position="18"/>
        <end position="46"/>
    </location>
</feature>
<reference evidence="6 7" key="1">
    <citation type="submission" date="2019-03" db="EMBL/GenBank/DDBJ databases">
        <title>Diversity of the mouse oral microbiome.</title>
        <authorList>
            <person name="Joseph S."/>
            <person name="Aduse-Opoku J."/>
            <person name="Curtis M."/>
            <person name="Wade W."/>
            <person name="Hashim A."/>
        </authorList>
    </citation>
    <scope>NUCLEOTIDE SEQUENCE [LARGE SCALE GENOMIC DNA]</scope>
    <source>
        <strain evidence="7">irhom_31</strain>
    </source>
</reference>
<accession>A0A4Y9F435</accession>
<keyword evidence="3" id="KW-0238">DNA-binding</keyword>
<keyword evidence="4" id="KW-0804">Transcription</keyword>
<evidence type="ECO:0000313" key="7">
    <source>
        <dbReference type="Proteomes" id="UP000297951"/>
    </source>
</evidence>
<sequence>MKRDIYRLTRRDISALEVARLYHERGLSQQEVAQHLHIARPTVSKLLTHAKDRGFIRTTVIDPRDNNQIMAEQLRKKYSLLGVRLAPVAGRGPMDLRHALGRSAAQLLKELVREGDIIGVAWSHTIAEMAQALTPQQVSGVRIVQLRGEAMDGTASQHIAHTYQRFAEALSAELYSMDEPAVFSTFGDKMSRSRDVWVSEVLRLGAESRIAVYSVGATDQGSILFSSPLLSPSEKEHLRQVSVGDICSRYLNEKGQVCVPELNNRTLGISLPDMRHTEQKILVAGGPEKIRAVHVAVTYGYANRLVTDVQTAQQLLKM</sequence>
<dbReference type="AlphaFoldDB" id="A0A4Y9F435"/>
<evidence type="ECO:0000256" key="1">
    <source>
        <dbReference type="ARBA" id="ARBA00010466"/>
    </source>
</evidence>
<dbReference type="Proteomes" id="UP000297951">
    <property type="component" value="Unassembled WGS sequence"/>
</dbReference>
<protein>
    <submittedName>
        <fullName evidence="6">Sugar-binding transcriptional regulator</fullName>
    </submittedName>
</protein>
<dbReference type="InterPro" id="IPR007324">
    <property type="entry name" value="Sugar-bd_dom_put"/>
</dbReference>
<dbReference type="GO" id="GO:0003677">
    <property type="term" value="F:DNA binding"/>
    <property type="evidence" value="ECO:0007669"/>
    <property type="project" value="UniProtKB-KW"/>
</dbReference>
<dbReference type="PANTHER" id="PTHR34294">
    <property type="entry name" value="TRANSCRIPTIONAL REGULATOR-RELATED"/>
    <property type="match status" value="1"/>
</dbReference>
<proteinExistence type="inferred from homology"/>
<dbReference type="RefSeq" id="WP_135012926.1">
    <property type="nucleotide sequence ID" value="NZ_JADGLK010000023.1"/>
</dbReference>
<dbReference type="OrthoDB" id="186585at2"/>
<organism evidence="6 7">
    <name type="scientific">Rothia nasimurium</name>
    <dbReference type="NCBI Taxonomy" id="85336"/>
    <lineage>
        <taxon>Bacteria</taxon>
        <taxon>Bacillati</taxon>
        <taxon>Actinomycetota</taxon>
        <taxon>Actinomycetes</taxon>
        <taxon>Micrococcales</taxon>
        <taxon>Micrococcaceae</taxon>
        <taxon>Rothia</taxon>
    </lineage>
</organism>
<dbReference type="Gene3D" id="3.40.50.1360">
    <property type="match status" value="1"/>
</dbReference>
<evidence type="ECO:0000256" key="4">
    <source>
        <dbReference type="ARBA" id="ARBA00023163"/>
    </source>
</evidence>
<evidence type="ECO:0000259" key="5">
    <source>
        <dbReference type="PROSITE" id="PS50943"/>
    </source>
</evidence>
<dbReference type="GO" id="GO:0030246">
    <property type="term" value="F:carbohydrate binding"/>
    <property type="evidence" value="ECO:0007669"/>
    <property type="project" value="InterPro"/>
</dbReference>
<dbReference type="EMBL" id="SPQC01000023">
    <property type="protein sequence ID" value="TFU22055.1"/>
    <property type="molecule type" value="Genomic_DNA"/>
</dbReference>
<evidence type="ECO:0000256" key="2">
    <source>
        <dbReference type="ARBA" id="ARBA00023015"/>
    </source>
</evidence>
<evidence type="ECO:0000256" key="3">
    <source>
        <dbReference type="ARBA" id="ARBA00023125"/>
    </source>
</evidence>
<dbReference type="SUPFAM" id="SSF100950">
    <property type="entry name" value="NagB/RpiA/CoA transferase-like"/>
    <property type="match status" value="1"/>
</dbReference>
<evidence type="ECO:0000313" key="6">
    <source>
        <dbReference type="EMBL" id="TFU22055.1"/>
    </source>
</evidence>
<comment type="caution">
    <text evidence="6">The sequence shown here is derived from an EMBL/GenBank/DDBJ whole genome shotgun (WGS) entry which is preliminary data.</text>
</comment>
<name>A0A4Y9F435_9MICC</name>
<dbReference type="PROSITE" id="PS50943">
    <property type="entry name" value="HTH_CROC1"/>
    <property type="match status" value="1"/>
</dbReference>